<dbReference type="AlphaFoldDB" id="A0A1E3HX09"/>
<keyword evidence="3" id="KW-1185">Reference proteome</keyword>
<accession>A0A1E3HX09</accession>
<feature type="compositionally biased region" description="Polar residues" evidence="1">
    <location>
        <begin position="144"/>
        <end position="160"/>
    </location>
</feature>
<sequence>MSKSPFPQDQQVIQLTTLQGAAQGSASLTTSSPVHSQQQQLAFSGDIEASAGSSTVGPHPYPYRPQLTDPNPQGDKAAEAEAVASVLPVLNDHLKRGVKQQQVAHPPEAMESMEGEGGLEGDDERGQPSGTVATEDEEMDAKCTSISNRSSLTPAAQPQANPHEFSHGPWNDPGPLLQSLPPRTPEYHSGRSERRPGLQLRGHTPNDREGDYGSQRPLDSTTLLDVLQAPPAIPQEQQSRAPKSQKPVHKLPNDVIQVEECESSE</sequence>
<protein>
    <submittedName>
        <fullName evidence="2">Uncharacterized protein</fullName>
    </submittedName>
</protein>
<dbReference type="EMBL" id="AWGH01000043">
    <property type="protein sequence ID" value="ODN80306.1"/>
    <property type="molecule type" value="Genomic_DNA"/>
</dbReference>
<gene>
    <name evidence="2" type="ORF">L198_07805</name>
</gene>
<proteinExistence type="predicted"/>
<feature type="compositionally biased region" description="Basic and acidic residues" evidence="1">
    <location>
        <begin position="185"/>
        <end position="196"/>
    </location>
</feature>
<evidence type="ECO:0000313" key="3">
    <source>
        <dbReference type="Proteomes" id="UP000094819"/>
    </source>
</evidence>
<dbReference type="GeneID" id="30197016"/>
<feature type="compositionally biased region" description="Polar residues" evidence="1">
    <location>
        <begin position="21"/>
        <end position="42"/>
    </location>
</feature>
<feature type="region of interest" description="Disordered" evidence="1">
    <location>
        <begin position="21"/>
        <end position="84"/>
    </location>
</feature>
<dbReference type="OrthoDB" id="10436845at2759"/>
<evidence type="ECO:0000313" key="2">
    <source>
        <dbReference type="EMBL" id="ODN80306.1"/>
    </source>
</evidence>
<reference evidence="2 3" key="1">
    <citation type="submission" date="2016-06" db="EMBL/GenBank/DDBJ databases">
        <title>Evolution of pathogenesis and genome organization in the Tremellales.</title>
        <authorList>
            <person name="Cuomo C."/>
            <person name="Litvintseva A."/>
            <person name="Heitman J."/>
            <person name="Chen Y."/>
            <person name="Sun S."/>
            <person name="Springer D."/>
            <person name="Dromer F."/>
            <person name="Young S."/>
            <person name="Zeng Q."/>
            <person name="Chapman S."/>
            <person name="Gujja S."/>
            <person name="Saif S."/>
            <person name="Birren B."/>
        </authorList>
    </citation>
    <scope>NUCLEOTIDE SEQUENCE [LARGE SCALE GENOMIC DNA]</scope>
    <source>
        <strain evidence="2 3">CBS 7118</strain>
    </source>
</reference>
<evidence type="ECO:0000256" key="1">
    <source>
        <dbReference type="SAM" id="MobiDB-lite"/>
    </source>
</evidence>
<name>A0A1E3HX09_9TREE</name>
<feature type="compositionally biased region" description="Acidic residues" evidence="1">
    <location>
        <begin position="111"/>
        <end position="123"/>
    </location>
</feature>
<organism evidence="2 3">
    <name type="scientific">Cryptococcus wingfieldii CBS 7118</name>
    <dbReference type="NCBI Taxonomy" id="1295528"/>
    <lineage>
        <taxon>Eukaryota</taxon>
        <taxon>Fungi</taxon>
        <taxon>Dikarya</taxon>
        <taxon>Basidiomycota</taxon>
        <taxon>Agaricomycotina</taxon>
        <taxon>Tremellomycetes</taxon>
        <taxon>Tremellales</taxon>
        <taxon>Cryptococcaceae</taxon>
        <taxon>Cryptococcus</taxon>
    </lineage>
</organism>
<comment type="caution">
    <text evidence="2">The sequence shown here is derived from an EMBL/GenBank/DDBJ whole genome shotgun (WGS) entry which is preliminary data.</text>
</comment>
<feature type="region of interest" description="Disordered" evidence="1">
    <location>
        <begin position="96"/>
        <end position="265"/>
    </location>
</feature>
<dbReference type="Proteomes" id="UP000094819">
    <property type="component" value="Unassembled WGS sequence"/>
</dbReference>
<dbReference type="RefSeq" id="XP_019028210.1">
    <property type="nucleotide sequence ID" value="XM_019179788.1"/>
</dbReference>